<evidence type="ECO:0000256" key="1">
    <source>
        <dbReference type="SAM" id="MobiDB-lite"/>
    </source>
</evidence>
<evidence type="ECO:0000313" key="2">
    <source>
        <dbReference type="EMBL" id="JAD89935.1"/>
    </source>
</evidence>
<proteinExistence type="predicted"/>
<feature type="compositionally biased region" description="Basic and acidic residues" evidence="1">
    <location>
        <begin position="36"/>
        <end position="48"/>
    </location>
</feature>
<reference evidence="2" key="2">
    <citation type="journal article" date="2015" name="Data Brief">
        <title>Shoot transcriptome of the giant reed, Arundo donax.</title>
        <authorList>
            <person name="Barrero R.A."/>
            <person name="Guerrero F.D."/>
            <person name="Moolhuijzen P."/>
            <person name="Goolsby J.A."/>
            <person name="Tidwell J."/>
            <person name="Bellgard S.E."/>
            <person name="Bellgard M.I."/>
        </authorList>
    </citation>
    <scope>NUCLEOTIDE SEQUENCE</scope>
    <source>
        <tissue evidence="2">Shoot tissue taken approximately 20 cm above the soil surface</tissue>
    </source>
</reference>
<reference evidence="2" key="1">
    <citation type="submission" date="2014-09" db="EMBL/GenBank/DDBJ databases">
        <authorList>
            <person name="Magalhaes I.L.F."/>
            <person name="Oliveira U."/>
            <person name="Santos F.R."/>
            <person name="Vidigal T.H.D.A."/>
            <person name="Brescovit A.D."/>
            <person name="Santos A.J."/>
        </authorList>
    </citation>
    <scope>NUCLEOTIDE SEQUENCE</scope>
    <source>
        <tissue evidence="2">Shoot tissue taken approximately 20 cm above the soil surface</tissue>
    </source>
</reference>
<sequence>MTHCIRQYTQTPRRFPSEEKPLQKIGGSKIKTTSRMKADSRPKPETKGSRSPPTIATKAGDQKARNSVSMNNIVKVSPTCRTSVTTIGSSWESLSSGIQSLGLVLFIQKLGSTRALLYSHIWSAHANLFPKVVHDVCM</sequence>
<protein>
    <submittedName>
        <fullName evidence="2">Uncharacterized protein</fullName>
    </submittedName>
</protein>
<organism evidence="2">
    <name type="scientific">Arundo donax</name>
    <name type="common">Giant reed</name>
    <name type="synonym">Donax arundinaceus</name>
    <dbReference type="NCBI Taxonomy" id="35708"/>
    <lineage>
        <taxon>Eukaryota</taxon>
        <taxon>Viridiplantae</taxon>
        <taxon>Streptophyta</taxon>
        <taxon>Embryophyta</taxon>
        <taxon>Tracheophyta</taxon>
        <taxon>Spermatophyta</taxon>
        <taxon>Magnoliopsida</taxon>
        <taxon>Liliopsida</taxon>
        <taxon>Poales</taxon>
        <taxon>Poaceae</taxon>
        <taxon>PACMAD clade</taxon>
        <taxon>Arundinoideae</taxon>
        <taxon>Arundineae</taxon>
        <taxon>Arundo</taxon>
    </lineage>
</organism>
<name>A0A0A9DW92_ARUDO</name>
<accession>A0A0A9DW92</accession>
<dbReference type="EMBL" id="GBRH01207960">
    <property type="protein sequence ID" value="JAD89935.1"/>
    <property type="molecule type" value="Transcribed_RNA"/>
</dbReference>
<dbReference type="AlphaFoldDB" id="A0A0A9DW92"/>
<feature type="region of interest" description="Disordered" evidence="1">
    <location>
        <begin position="1"/>
        <end position="65"/>
    </location>
</feature>